<dbReference type="Pfam" id="PF13505">
    <property type="entry name" value="OMP_b-brl"/>
    <property type="match status" value="1"/>
</dbReference>
<comment type="caution">
    <text evidence="4">The sequence shown here is derived from an EMBL/GenBank/DDBJ whole genome shotgun (WGS) entry which is preliminary data.</text>
</comment>
<keyword evidence="5" id="KW-1185">Reference proteome</keyword>
<dbReference type="Gene3D" id="2.40.160.20">
    <property type="match status" value="1"/>
</dbReference>
<evidence type="ECO:0000313" key="4">
    <source>
        <dbReference type="EMBL" id="MCL1141597.1"/>
    </source>
</evidence>
<dbReference type="AlphaFoldDB" id="A0A9X1ZIG5"/>
<gene>
    <name evidence="4" type="ORF">L2672_02620</name>
</gene>
<evidence type="ECO:0000313" key="5">
    <source>
        <dbReference type="Proteomes" id="UP001139333"/>
    </source>
</evidence>
<feature type="domain" description="Outer membrane protein beta-barrel" evidence="3">
    <location>
        <begin position="9"/>
        <end position="189"/>
    </location>
</feature>
<keyword evidence="1 2" id="KW-0732">Signal</keyword>
<evidence type="ECO:0000256" key="1">
    <source>
        <dbReference type="ARBA" id="ARBA00022729"/>
    </source>
</evidence>
<dbReference type="InterPro" id="IPR011250">
    <property type="entry name" value="OMP/PagP_B-barrel"/>
</dbReference>
<name>A0A9X1ZIG5_9GAMM</name>
<organism evidence="4 5">
    <name type="scientific">Shewanella gaetbuli</name>
    <dbReference type="NCBI Taxonomy" id="220752"/>
    <lineage>
        <taxon>Bacteria</taxon>
        <taxon>Pseudomonadati</taxon>
        <taxon>Pseudomonadota</taxon>
        <taxon>Gammaproteobacteria</taxon>
        <taxon>Alteromonadales</taxon>
        <taxon>Shewanellaceae</taxon>
        <taxon>Shewanella</taxon>
    </lineage>
</organism>
<dbReference type="RefSeq" id="WP_248994267.1">
    <property type="nucleotide sequence ID" value="NZ_JAKIKP010000001.1"/>
</dbReference>
<dbReference type="SUPFAM" id="SSF56925">
    <property type="entry name" value="OMPA-like"/>
    <property type="match status" value="1"/>
</dbReference>
<sequence length="189" mass="20543">MLSKSVIIAALCLTCLPAVAQTTVPQQTEQQGFYVGGLINNMELDLKEINEDAVGVGIYGGYRFNAWLGVEANLSDGINFIDVSLSTTSIAPTFIWQFNPTFSGLLKVGPTYIRSAAGLSGYKYKISNHAEFTGVGVVYGVGLNASITDHLVIRAMYERSEGKLESDIQPTPDFTHVVQQLSIGLHYQF</sequence>
<dbReference type="EMBL" id="JAKIKP010000001">
    <property type="protein sequence ID" value="MCL1141597.1"/>
    <property type="molecule type" value="Genomic_DNA"/>
</dbReference>
<accession>A0A9X1ZIG5</accession>
<evidence type="ECO:0000256" key="2">
    <source>
        <dbReference type="SAM" id="SignalP"/>
    </source>
</evidence>
<dbReference type="Proteomes" id="UP001139333">
    <property type="component" value="Unassembled WGS sequence"/>
</dbReference>
<feature type="signal peptide" evidence="2">
    <location>
        <begin position="1"/>
        <end position="20"/>
    </location>
</feature>
<dbReference type="InterPro" id="IPR027385">
    <property type="entry name" value="Beta-barrel_OMP"/>
</dbReference>
<protein>
    <submittedName>
        <fullName evidence="4">Porin family protein</fullName>
    </submittedName>
</protein>
<reference evidence="4" key="1">
    <citation type="submission" date="2022-01" db="EMBL/GenBank/DDBJ databases">
        <title>Whole genome-based taxonomy of the Shewanellaceae.</title>
        <authorList>
            <person name="Martin-Rodriguez A.J."/>
        </authorList>
    </citation>
    <scope>NUCLEOTIDE SEQUENCE</scope>
    <source>
        <strain evidence="4">DSM 16422</strain>
    </source>
</reference>
<evidence type="ECO:0000259" key="3">
    <source>
        <dbReference type="Pfam" id="PF13505"/>
    </source>
</evidence>
<proteinExistence type="predicted"/>
<feature type="chain" id="PRO_5040728449" evidence="2">
    <location>
        <begin position="21"/>
        <end position="189"/>
    </location>
</feature>